<name>A0A840YAF6_9PROT</name>
<protein>
    <submittedName>
        <fullName evidence="1">Phosphohistidine phosphatase</fullName>
        <ecNumber evidence="1">3.1.3.-</ecNumber>
    </submittedName>
</protein>
<evidence type="ECO:0000313" key="2">
    <source>
        <dbReference type="Proteomes" id="UP000562254"/>
    </source>
</evidence>
<organism evidence="1 2">
    <name type="scientific">Neoroseomonas alkaliterrae</name>
    <dbReference type="NCBI Taxonomy" id="1452450"/>
    <lineage>
        <taxon>Bacteria</taxon>
        <taxon>Pseudomonadati</taxon>
        <taxon>Pseudomonadota</taxon>
        <taxon>Alphaproteobacteria</taxon>
        <taxon>Acetobacterales</taxon>
        <taxon>Acetobacteraceae</taxon>
        <taxon>Neoroseomonas</taxon>
    </lineage>
</organism>
<evidence type="ECO:0000313" key="1">
    <source>
        <dbReference type="EMBL" id="MBB5691532.1"/>
    </source>
</evidence>
<sequence>MRQLLLLRHAKSSWDDPMLPDHARPLNARGRRAAQAMAAAIRDLGLSPDVVLVSSARRTLQTLEAISPFADSPLVEPMDDLYLAPWPRLLEILRRAPETARSVMLIGHNPGLQDLALALAGAKGMAGANAAAARRMAEGFPTCALAEFSIATPWHDLDEGAGRLIRFLVPADLPEAVL</sequence>
<dbReference type="SUPFAM" id="SSF53254">
    <property type="entry name" value="Phosphoglycerate mutase-like"/>
    <property type="match status" value="1"/>
</dbReference>
<dbReference type="CDD" id="cd07067">
    <property type="entry name" value="HP_PGM_like"/>
    <property type="match status" value="1"/>
</dbReference>
<dbReference type="EC" id="3.1.3.-" evidence="1"/>
<gene>
    <name evidence="1" type="ORF">FHS88_003689</name>
</gene>
<dbReference type="GO" id="GO:0016787">
    <property type="term" value="F:hydrolase activity"/>
    <property type="evidence" value="ECO:0007669"/>
    <property type="project" value="UniProtKB-KW"/>
</dbReference>
<dbReference type="Pfam" id="PF00300">
    <property type="entry name" value="His_Phos_1"/>
    <property type="match status" value="1"/>
</dbReference>
<reference evidence="1 2" key="1">
    <citation type="submission" date="2020-08" db="EMBL/GenBank/DDBJ databases">
        <title>Genomic Encyclopedia of Type Strains, Phase IV (KMG-IV): sequencing the most valuable type-strain genomes for metagenomic binning, comparative biology and taxonomic classification.</title>
        <authorList>
            <person name="Goeker M."/>
        </authorList>
    </citation>
    <scope>NUCLEOTIDE SEQUENCE [LARGE SCALE GENOMIC DNA]</scope>
    <source>
        <strain evidence="1 2">DSM 25895</strain>
    </source>
</reference>
<keyword evidence="2" id="KW-1185">Reference proteome</keyword>
<keyword evidence="1" id="KW-0378">Hydrolase</keyword>
<dbReference type="Proteomes" id="UP000562254">
    <property type="component" value="Unassembled WGS sequence"/>
</dbReference>
<dbReference type="RefSeq" id="WP_184486917.1">
    <property type="nucleotide sequence ID" value="NZ_JAAEDJ010000058.1"/>
</dbReference>
<proteinExistence type="predicted"/>
<dbReference type="PANTHER" id="PTHR47623">
    <property type="entry name" value="OS09G0287300 PROTEIN"/>
    <property type="match status" value="1"/>
</dbReference>
<dbReference type="SMART" id="SM00855">
    <property type="entry name" value="PGAM"/>
    <property type="match status" value="1"/>
</dbReference>
<dbReference type="Gene3D" id="3.40.50.1240">
    <property type="entry name" value="Phosphoglycerate mutase-like"/>
    <property type="match status" value="1"/>
</dbReference>
<dbReference type="InterPro" id="IPR013078">
    <property type="entry name" value="His_Pase_superF_clade-1"/>
</dbReference>
<dbReference type="AlphaFoldDB" id="A0A840YAF6"/>
<accession>A0A840YAF6</accession>
<dbReference type="EMBL" id="JACIJE010000013">
    <property type="protein sequence ID" value="MBB5691532.1"/>
    <property type="molecule type" value="Genomic_DNA"/>
</dbReference>
<comment type="caution">
    <text evidence="1">The sequence shown here is derived from an EMBL/GenBank/DDBJ whole genome shotgun (WGS) entry which is preliminary data.</text>
</comment>
<dbReference type="InterPro" id="IPR029033">
    <property type="entry name" value="His_PPase_superfam"/>
</dbReference>
<dbReference type="PANTHER" id="PTHR47623:SF1">
    <property type="entry name" value="OS09G0287300 PROTEIN"/>
    <property type="match status" value="1"/>
</dbReference>